<reference evidence="3 4" key="1">
    <citation type="submission" date="2019-10" db="EMBL/GenBank/DDBJ databases">
        <title>Poseidonibacter ostreae sp. nov., isolated from the gut of the Ostrea denselamellosa.</title>
        <authorList>
            <person name="Choi A."/>
        </authorList>
    </citation>
    <scope>NUCLEOTIDE SEQUENCE [LARGE SCALE GENOMIC DNA]</scope>
    <source>
        <strain evidence="2 4">SJOD-M-33</strain>
        <strain evidence="1 3">SJOD-M-5</strain>
    </source>
</reference>
<name>A0A6L4WUK1_9BACT</name>
<dbReference type="Proteomes" id="UP000472839">
    <property type="component" value="Unassembled WGS sequence"/>
</dbReference>
<evidence type="ECO:0000313" key="2">
    <source>
        <dbReference type="EMBL" id="KAB7890013.1"/>
    </source>
</evidence>
<evidence type="ECO:0000313" key="3">
    <source>
        <dbReference type="Proteomes" id="UP000461010"/>
    </source>
</evidence>
<organism evidence="2 4">
    <name type="scientific">Poseidonibacter ostreae</name>
    <dbReference type="NCBI Taxonomy" id="2654171"/>
    <lineage>
        <taxon>Bacteria</taxon>
        <taxon>Pseudomonadati</taxon>
        <taxon>Campylobacterota</taxon>
        <taxon>Epsilonproteobacteria</taxon>
        <taxon>Campylobacterales</taxon>
        <taxon>Arcobacteraceae</taxon>
        <taxon>Poseidonibacter</taxon>
    </lineage>
</organism>
<evidence type="ECO:0000313" key="1">
    <source>
        <dbReference type="EMBL" id="KAB7887859.1"/>
    </source>
</evidence>
<gene>
    <name evidence="1" type="ORF">GBG18_13655</name>
    <name evidence="2" type="ORF">GBG19_04590</name>
</gene>
<dbReference type="EMBL" id="WFKJ01000057">
    <property type="protein sequence ID" value="KAB7887859.1"/>
    <property type="molecule type" value="Genomic_DNA"/>
</dbReference>
<dbReference type="RefSeq" id="WP_152191935.1">
    <property type="nucleotide sequence ID" value="NZ_WFKI01000024.1"/>
</dbReference>
<evidence type="ECO:0000313" key="4">
    <source>
        <dbReference type="Proteomes" id="UP000472839"/>
    </source>
</evidence>
<sequence length="83" mass="10029">MLKEKIEDFITKQFEDLEEFSYELDLEDNYGYINFTQVLGVQSDKEMAFKIIDDKLQYHSLSYGWKAIDIKNNIKYFWIDLLS</sequence>
<accession>A0A6L4WUK1</accession>
<protein>
    <submittedName>
        <fullName evidence="2">Uncharacterized protein</fullName>
    </submittedName>
</protein>
<dbReference type="Proteomes" id="UP000461010">
    <property type="component" value="Unassembled WGS sequence"/>
</dbReference>
<proteinExistence type="predicted"/>
<comment type="caution">
    <text evidence="2">The sequence shown here is derived from an EMBL/GenBank/DDBJ whole genome shotgun (WGS) entry which is preliminary data.</text>
</comment>
<dbReference type="AlphaFoldDB" id="A0A6L4WUK1"/>
<dbReference type="EMBL" id="WFKK01000008">
    <property type="protein sequence ID" value="KAB7890013.1"/>
    <property type="molecule type" value="Genomic_DNA"/>
</dbReference>
<keyword evidence="3" id="KW-1185">Reference proteome</keyword>